<feature type="region of interest" description="Disordered" evidence="1">
    <location>
        <begin position="1"/>
        <end position="29"/>
    </location>
</feature>
<feature type="compositionally biased region" description="Acidic residues" evidence="1">
    <location>
        <begin position="247"/>
        <end position="258"/>
    </location>
</feature>
<feature type="compositionally biased region" description="Basic and acidic residues" evidence="1">
    <location>
        <begin position="1207"/>
        <end position="1220"/>
    </location>
</feature>
<feature type="compositionally biased region" description="Pro residues" evidence="1">
    <location>
        <begin position="344"/>
        <end position="353"/>
    </location>
</feature>
<reference evidence="2 3" key="1">
    <citation type="journal article" date="2020" name="ISME J.">
        <title>Uncovering the hidden diversity of litter-decomposition mechanisms in mushroom-forming fungi.</title>
        <authorList>
            <person name="Floudas D."/>
            <person name="Bentzer J."/>
            <person name="Ahren D."/>
            <person name="Johansson T."/>
            <person name="Persson P."/>
            <person name="Tunlid A."/>
        </authorList>
    </citation>
    <scope>NUCLEOTIDE SEQUENCE [LARGE SCALE GENOMIC DNA]</scope>
    <source>
        <strain evidence="2 3">CBS 175.51</strain>
    </source>
</reference>
<feature type="compositionally biased region" description="Basic and acidic residues" evidence="1">
    <location>
        <begin position="647"/>
        <end position="662"/>
    </location>
</feature>
<comment type="caution">
    <text evidence="2">The sequence shown here is derived from an EMBL/GenBank/DDBJ whole genome shotgun (WGS) entry which is preliminary data.</text>
</comment>
<evidence type="ECO:0008006" key="4">
    <source>
        <dbReference type="Google" id="ProtNLM"/>
    </source>
</evidence>
<feature type="region of interest" description="Disordered" evidence="1">
    <location>
        <begin position="524"/>
        <end position="1149"/>
    </location>
</feature>
<keyword evidence="3" id="KW-1185">Reference proteome</keyword>
<accession>A0A8H5BI15</accession>
<feature type="compositionally biased region" description="Gly residues" evidence="1">
    <location>
        <begin position="1188"/>
        <end position="1197"/>
    </location>
</feature>
<evidence type="ECO:0000313" key="3">
    <source>
        <dbReference type="Proteomes" id="UP000541558"/>
    </source>
</evidence>
<feature type="region of interest" description="Disordered" evidence="1">
    <location>
        <begin position="1170"/>
        <end position="1237"/>
    </location>
</feature>
<evidence type="ECO:0000256" key="1">
    <source>
        <dbReference type="SAM" id="MobiDB-lite"/>
    </source>
</evidence>
<feature type="compositionally biased region" description="Polar residues" evidence="1">
    <location>
        <begin position="743"/>
        <end position="784"/>
    </location>
</feature>
<feature type="compositionally biased region" description="Polar residues" evidence="1">
    <location>
        <begin position="1"/>
        <end position="10"/>
    </location>
</feature>
<feature type="compositionally biased region" description="Basic residues" evidence="1">
    <location>
        <begin position="15"/>
        <end position="24"/>
    </location>
</feature>
<feature type="region of interest" description="Disordered" evidence="1">
    <location>
        <begin position="408"/>
        <end position="497"/>
    </location>
</feature>
<feature type="compositionally biased region" description="Low complexity" evidence="1">
    <location>
        <begin position="408"/>
        <end position="417"/>
    </location>
</feature>
<feature type="compositionally biased region" description="Basic and acidic residues" evidence="1">
    <location>
        <begin position="426"/>
        <end position="437"/>
    </location>
</feature>
<feature type="compositionally biased region" description="Pro residues" evidence="1">
    <location>
        <begin position="451"/>
        <end position="466"/>
    </location>
</feature>
<protein>
    <recommendedName>
        <fullName evidence="4">PEHE domain-containing protein</fullName>
    </recommendedName>
</protein>
<feature type="region of interest" description="Disordered" evidence="1">
    <location>
        <begin position="234"/>
        <end position="390"/>
    </location>
</feature>
<feature type="compositionally biased region" description="Basic and acidic residues" evidence="1">
    <location>
        <begin position="1294"/>
        <end position="1314"/>
    </location>
</feature>
<feature type="compositionally biased region" description="Low complexity" evidence="1">
    <location>
        <begin position="630"/>
        <end position="640"/>
    </location>
</feature>
<feature type="compositionally biased region" description="Polar residues" evidence="1">
    <location>
        <begin position="712"/>
        <end position="735"/>
    </location>
</feature>
<name>A0A8H5BI15_9AGAR</name>
<organism evidence="2 3">
    <name type="scientific">Ephemerocybe angulata</name>
    <dbReference type="NCBI Taxonomy" id="980116"/>
    <lineage>
        <taxon>Eukaryota</taxon>
        <taxon>Fungi</taxon>
        <taxon>Dikarya</taxon>
        <taxon>Basidiomycota</taxon>
        <taxon>Agaricomycotina</taxon>
        <taxon>Agaricomycetes</taxon>
        <taxon>Agaricomycetidae</taxon>
        <taxon>Agaricales</taxon>
        <taxon>Agaricineae</taxon>
        <taxon>Psathyrellaceae</taxon>
        <taxon>Ephemerocybe</taxon>
    </lineage>
</organism>
<evidence type="ECO:0000313" key="2">
    <source>
        <dbReference type="EMBL" id="KAF5323541.1"/>
    </source>
</evidence>
<feature type="compositionally biased region" description="Polar residues" evidence="1">
    <location>
        <begin position="1112"/>
        <end position="1125"/>
    </location>
</feature>
<dbReference type="OrthoDB" id="2555515at2759"/>
<feature type="region of interest" description="Disordered" evidence="1">
    <location>
        <begin position="1259"/>
        <end position="1333"/>
    </location>
</feature>
<dbReference type="Proteomes" id="UP000541558">
    <property type="component" value="Unassembled WGS sequence"/>
</dbReference>
<dbReference type="EMBL" id="JAACJK010000166">
    <property type="protein sequence ID" value="KAF5323541.1"/>
    <property type="molecule type" value="Genomic_DNA"/>
</dbReference>
<proteinExistence type="predicted"/>
<feature type="compositionally biased region" description="Low complexity" evidence="1">
    <location>
        <begin position="900"/>
        <end position="930"/>
    </location>
</feature>
<gene>
    <name evidence="2" type="ORF">D9611_005587</name>
</gene>
<feature type="compositionally biased region" description="Low complexity" evidence="1">
    <location>
        <begin position="288"/>
        <end position="303"/>
    </location>
</feature>
<feature type="compositionally biased region" description="Low complexity" evidence="1">
    <location>
        <begin position="851"/>
        <end position="873"/>
    </location>
</feature>
<sequence length="1333" mass="141385">MDTPSSSRNSEPAPKRRLPPRRGRGVGMGSEIDLSILEAQKWRGEKPLLDPKHPIHLTTDSSCAETSLDLDRVIRTFKHEQYYSRPEVIISYREQQTIATPEFVSLKDAPGVSRFRPREADKNIVLTAETDQVYQRRHKRLEASEKRVRLSELETLKVEHRKLKERIEKLKVLDSFEFNSLPADAFPPVDDLDLSNPIGPAAEAEGERRRGLMLEAANSLDERYRFLLPAESKPNKKAMKAPRVEVPVEEDAIESDGDSVERFFSEEAAETPMSKATGKQGRRNVAYSNASTSSASVPPSSHSKTNAVAPASAPRKGGRPPKGSANISAAQLKGKKAARTPIQMPTPPPPPTSATPTSTRAMSVVASEPNESPMEVSDVTVRTPQPPAPVPLPAQASVRVIAPAPVSPAVPASLHVPSEPEAPPVLRDRTDTEDTRPTKRLKTSTSQEQPAAPPPRPFFGPPPPPGFTSTPNPRSAPPPSAAVLPTFRRRDPSLPPIVSISSESLIEPSPATPVAMRQLSAGARPMEGISSPVTSGTEPAYHTPRGVAPPPRLFHGPTLFRGPAQEESALSGLAPMEGISSTEEQETASPPRAPRQVSQSPRPPQPSTPSPHRQRATTLSPHMPKQTVQSTSVPSPTVVTLPPPPWEQDKRSPNISSREIRPLPRSPAHAHRPPRVLRGSAESLQGPRHVAMSPHTPMQVAPSPQAARDITRSPQLATSIMRSLQPSRAASTSPCLQRGPATPSRTSREATLSPQVPNETYSAPHTPLHSMSSPQTSKEPTASPQILLHKSSLDLLKDIASSPTPPSHIQDKEETPPSAHTPEEVASPRPVLEVVPSPTSPAVEGGASPLPAASTEPKASSPPASAMESETASRVAAAIEPKVAPTPKAAVEAASPPPETAMAAEASPPPETAMEAEASPPPEAAMEAEASPPPEATKEAEVSPPEEVVMEVDASPPPEVTMEADTSPPPEAAIESKPSPTPAATMGVEGTPPLEAAMETEATPPQVVMGNEASPPPEAAMESETSSPPAVVEAEASPRVAGEAPSSPHMHMEDIVPSSQTPERFTSPGLAPKKAGSPAPEELQIGSPSPAESEALPHAATEGEAVPEGIETISTVSEPTESISNALDPGESASTAGTSAEPLVVKTPEPVETDLASPAAMDLISTPAVSSISKAASTRGGHKKRGGGRGGRGGPGIPRGPRPKPKSALERRAHHIEATRGGRSQRKGINPFGAPCPDFAEYYHHKYEIADPQHLIDACEGKPTMYGQDPDGSDDEDENDRTLPIPLLLPRAPRPLDEQEPPTKRGKKTKEPPKRKTRASTRASAQDSDQDSD</sequence>